<reference evidence="9 10" key="1">
    <citation type="submission" date="2020-08" db="EMBL/GenBank/DDBJ databases">
        <title>Sequencing the genomes of 1000 actinobacteria strains.</title>
        <authorList>
            <person name="Klenk H.-P."/>
        </authorList>
    </citation>
    <scope>NUCLEOTIDE SEQUENCE [LARGE SCALE GENOMIC DNA]</scope>
    <source>
        <strain evidence="9 10">DSM 43582</strain>
    </source>
</reference>
<dbReference type="InterPro" id="IPR002397">
    <property type="entry name" value="Cyt_P450_B"/>
</dbReference>
<dbReference type="CDD" id="cd11029">
    <property type="entry name" value="CYP107-like"/>
    <property type="match status" value="1"/>
</dbReference>
<dbReference type="PRINTS" id="PR00359">
    <property type="entry name" value="BP450"/>
</dbReference>
<evidence type="ECO:0000256" key="7">
    <source>
        <dbReference type="ARBA" id="ARBA00023033"/>
    </source>
</evidence>
<dbReference type="PANTHER" id="PTHR46696:SF1">
    <property type="entry name" value="CYTOCHROME P450 YJIB-RELATED"/>
    <property type="match status" value="1"/>
</dbReference>
<dbReference type="InterPro" id="IPR017972">
    <property type="entry name" value="Cyt_P450_CS"/>
</dbReference>
<dbReference type="SUPFAM" id="SSF48264">
    <property type="entry name" value="Cytochrome P450"/>
    <property type="match status" value="1"/>
</dbReference>
<keyword evidence="4 8" id="KW-0479">Metal-binding</keyword>
<comment type="caution">
    <text evidence="9">The sequence shown here is derived from an EMBL/GenBank/DDBJ whole genome shotgun (WGS) entry which is preliminary data.</text>
</comment>
<keyword evidence="10" id="KW-1185">Reference proteome</keyword>
<dbReference type="GO" id="GO:0005506">
    <property type="term" value="F:iron ion binding"/>
    <property type="evidence" value="ECO:0007669"/>
    <property type="project" value="InterPro"/>
</dbReference>
<keyword evidence="5 8" id="KW-0560">Oxidoreductase</keyword>
<dbReference type="FunFam" id="1.10.630.10:FF:000018">
    <property type="entry name" value="Cytochrome P450 monooxygenase"/>
    <property type="match status" value="1"/>
</dbReference>
<keyword evidence="6 8" id="KW-0408">Iron</keyword>
<evidence type="ECO:0000313" key="10">
    <source>
        <dbReference type="Proteomes" id="UP000540412"/>
    </source>
</evidence>
<organism evidence="9 10">
    <name type="scientific">Nocardia transvalensis</name>
    <dbReference type="NCBI Taxonomy" id="37333"/>
    <lineage>
        <taxon>Bacteria</taxon>
        <taxon>Bacillati</taxon>
        <taxon>Actinomycetota</taxon>
        <taxon>Actinomycetes</taxon>
        <taxon>Mycobacteriales</taxon>
        <taxon>Nocardiaceae</taxon>
        <taxon>Nocardia</taxon>
    </lineage>
</organism>
<keyword evidence="7 8" id="KW-0503">Monooxygenase</keyword>
<accession>A0A7W9PLY6</accession>
<evidence type="ECO:0000256" key="4">
    <source>
        <dbReference type="ARBA" id="ARBA00022723"/>
    </source>
</evidence>
<evidence type="ECO:0000256" key="6">
    <source>
        <dbReference type="ARBA" id="ARBA00023004"/>
    </source>
</evidence>
<dbReference type="PROSITE" id="PS00086">
    <property type="entry name" value="CYTOCHROME_P450"/>
    <property type="match status" value="1"/>
</dbReference>
<dbReference type="Gene3D" id="1.10.630.10">
    <property type="entry name" value="Cytochrome P450"/>
    <property type="match status" value="1"/>
</dbReference>
<proteinExistence type="inferred from homology"/>
<dbReference type="PRINTS" id="PR00385">
    <property type="entry name" value="P450"/>
</dbReference>
<comment type="cofactor">
    <cofactor evidence="1">
        <name>heme</name>
        <dbReference type="ChEBI" id="CHEBI:30413"/>
    </cofactor>
</comment>
<dbReference type="GO" id="GO:0004497">
    <property type="term" value="F:monooxygenase activity"/>
    <property type="evidence" value="ECO:0007669"/>
    <property type="project" value="UniProtKB-KW"/>
</dbReference>
<keyword evidence="3 8" id="KW-0349">Heme</keyword>
<dbReference type="InterPro" id="IPR001128">
    <property type="entry name" value="Cyt_P450"/>
</dbReference>
<dbReference type="GO" id="GO:0016705">
    <property type="term" value="F:oxidoreductase activity, acting on paired donors, with incorporation or reduction of molecular oxygen"/>
    <property type="evidence" value="ECO:0007669"/>
    <property type="project" value="InterPro"/>
</dbReference>
<evidence type="ECO:0000256" key="1">
    <source>
        <dbReference type="ARBA" id="ARBA00001971"/>
    </source>
</evidence>
<sequence length="400" mass="43577">MTQPVIQLPTPGETVLRTYERMRRRGDIVPIELPGGVGAWAAVSHRAVTELLAGDGTSISHNARSCPALHDGSIPADWPMRALTQMEHMLNQDGDEHRRLRRTISKAFTPARVAALEPRIQQITTELVDAFPDGGDPVDLVSAFTTPLPVRVICELFGVPGDEQEPMRDWTSTLVSHTSTAEQMQAAMQDMTGYLAELIERTRRAPGDDLTSALAGDDSGLSTEELVSMLWLAIAAGHETTVHLLGNAIITLCAHPAQLDKARTQDRWADVVEEALRYCSSVFTVNLRFPLRDITIAGTDIPAGAIVTWYGGVGRDPERHPDADVFDIDHDHRDQLAFGRGPHVCLGAPLARLEARIALSTLFTRYPGLSIASDPAELPYPPQFLTSGPLLLPVHLKPAA</sequence>
<dbReference type="PANTHER" id="PTHR46696">
    <property type="entry name" value="P450, PUTATIVE (EUROFUNG)-RELATED"/>
    <property type="match status" value="1"/>
</dbReference>
<evidence type="ECO:0000256" key="8">
    <source>
        <dbReference type="RuleBase" id="RU000461"/>
    </source>
</evidence>
<dbReference type="InterPro" id="IPR036396">
    <property type="entry name" value="Cyt_P450_sf"/>
</dbReference>
<comment type="similarity">
    <text evidence="2 8">Belongs to the cytochrome P450 family.</text>
</comment>
<evidence type="ECO:0000256" key="5">
    <source>
        <dbReference type="ARBA" id="ARBA00023002"/>
    </source>
</evidence>
<gene>
    <name evidence="9" type="ORF">BJY24_007282</name>
</gene>
<dbReference type="EMBL" id="JACHIT010000002">
    <property type="protein sequence ID" value="MBB5918370.1"/>
    <property type="molecule type" value="Genomic_DNA"/>
</dbReference>
<evidence type="ECO:0000256" key="3">
    <source>
        <dbReference type="ARBA" id="ARBA00022617"/>
    </source>
</evidence>
<dbReference type="GO" id="GO:0020037">
    <property type="term" value="F:heme binding"/>
    <property type="evidence" value="ECO:0007669"/>
    <property type="project" value="InterPro"/>
</dbReference>
<dbReference type="AlphaFoldDB" id="A0A7W9PLY6"/>
<dbReference type="Pfam" id="PF00067">
    <property type="entry name" value="p450"/>
    <property type="match status" value="1"/>
</dbReference>
<protein>
    <submittedName>
        <fullName evidence="9">Cytochrome P450</fullName>
    </submittedName>
</protein>
<dbReference type="RefSeq" id="WP_051163299.1">
    <property type="nucleotide sequence ID" value="NZ_JACHIT010000002.1"/>
</dbReference>
<name>A0A7W9PLY6_9NOCA</name>
<dbReference type="Proteomes" id="UP000540412">
    <property type="component" value="Unassembled WGS sequence"/>
</dbReference>
<evidence type="ECO:0000313" key="9">
    <source>
        <dbReference type="EMBL" id="MBB5918370.1"/>
    </source>
</evidence>
<evidence type="ECO:0000256" key="2">
    <source>
        <dbReference type="ARBA" id="ARBA00010617"/>
    </source>
</evidence>